<comment type="caution">
    <text evidence="2">The sequence shown here is derived from an EMBL/GenBank/DDBJ whole genome shotgun (WGS) entry which is preliminary data.</text>
</comment>
<protein>
    <submittedName>
        <fullName evidence="2">BREX system P-loop protein BrxC</fullName>
    </submittedName>
</protein>
<proteinExistence type="predicted"/>
<gene>
    <name evidence="2" type="ORF">HLX92_27290</name>
</gene>
<dbReference type="AlphaFoldDB" id="A0A8T3LKW8"/>
<feature type="domain" description="Probable ATP-binding protein BrxC 4th six-stranded beta-sheet" evidence="1">
    <location>
        <begin position="1"/>
        <end position="79"/>
    </location>
</feature>
<accession>A0A8T3LKW8</accession>
<organism evidence="2 3">
    <name type="scientific">Escherichia coli</name>
    <dbReference type="NCBI Taxonomy" id="562"/>
    <lineage>
        <taxon>Bacteria</taxon>
        <taxon>Pseudomonadati</taxon>
        <taxon>Pseudomonadota</taxon>
        <taxon>Gammaproteobacteria</taxon>
        <taxon>Enterobacterales</taxon>
        <taxon>Enterobacteriaceae</taxon>
        <taxon>Escherichia</taxon>
    </lineage>
</organism>
<reference evidence="2 3" key="1">
    <citation type="submission" date="2020-05" db="EMBL/GenBank/DDBJ databases">
        <title>Epidemiological investigations into extended-spectrum beta-lactam resistant Escherichia coli ST457 carried by Australian Silver gulls identified clonal lineages that cause ExPEC disease.</title>
        <authorList>
            <person name="Nesporova K."/>
            <person name="Wyrsch E.R."/>
            <person name="Valcek A."/>
            <person name="Bitar I."/>
            <person name="Chaw K."/>
            <person name="Harris P."/>
            <person name="Hrabak J."/>
            <person name="Djordjevic S.P."/>
            <person name="Dolejska M."/>
        </authorList>
    </citation>
    <scope>NUCLEOTIDE SEQUENCE [LARGE SCALE GENOMIC DNA]</scope>
    <source>
        <strain evidence="2 3">CE1966</strain>
    </source>
</reference>
<dbReference type="Proteomes" id="UP000523197">
    <property type="component" value="Unassembled WGS sequence"/>
</dbReference>
<name>A0A8T3LKW8_ECOLX</name>
<evidence type="ECO:0000259" key="1">
    <source>
        <dbReference type="Pfam" id="PF25796"/>
    </source>
</evidence>
<sequence length="135" mass="15493">DELTTFIKTDRFLKQNSGQRPEQEHLLREKQMENMEREKRLRTDFEALFAEADVYAIGTKLPKKSATPSAIVEEAYKYVIENTFAKLNMLKATPGEVLRELQAVLVADDIAQIGRDLQADECNPEATREVEQYVT</sequence>
<dbReference type="EMBL" id="JABFNF010000466">
    <property type="protein sequence ID" value="MBA1889822.1"/>
    <property type="molecule type" value="Genomic_DNA"/>
</dbReference>
<dbReference type="InterPro" id="IPR058036">
    <property type="entry name" value="BREX_BrxC_4th"/>
</dbReference>
<feature type="non-terminal residue" evidence="2">
    <location>
        <position position="135"/>
    </location>
</feature>
<evidence type="ECO:0000313" key="2">
    <source>
        <dbReference type="EMBL" id="MBA1889822.1"/>
    </source>
</evidence>
<feature type="non-terminal residue" evidence="2">
    <location>
        <position position="1"/>
    </location>
</feature>
<evidence type="ECO:0000313" key="3">
    <source>
        <dbReference type="Proteomes" id="UP000523197"/>
    </source>
</evidence>
<dbReference type="Pfam" id="PF25796">
    <property type="entry name" value="BREX_BrxC_4th"/>
    <property type="match status" value="1"/>
</dbReference>